<dbReference type="RefSeq" id="WP_072578670.1">
    <property type="nucleotide sequence ID" value="NZ_CP016020.1"/>
</dbReference>
<dbReference type="KEGG" id="bwh:A9C19_03365"/>
<keyword evidence="7" id="KW-1185">Reference proteome</keyword>
<evidence type="ECO:0000256" key="2">
    <source>
        <dbReference type="ARBA" id="ARBA00024900"/>
    </source>
</evidence>
<dbReference type="EMBL" id="CP016020">
    <property type="protein sequence ID" value="APH03876.1"/>
    <property type="molecule type" value="Genomic_DNA"/>
</dbReference>
<proteinExistence type="inferred from homology"/>
<dbReference type="GO" id="GO:0004784">
    <property type="term" value="F:superoxide dismutase activity"/>
    <property type="evidence" value="ECO:0007669"/>
    <property type="project" value="UniProtKB-EC"/>
</dbReference>
<dbReference type="InterPro" id="IPR024134">
    <property type="entry name" value="SOD_Cu/Zn_/chaperone"/>
</dbReference>
<feature type="compositionally biased region" description="Basic and acidic residues" evidence="4">
    <location>
        <begin position="169"/>
        <end position="188"/>
    </location>
</feature>
<comment type="similarity">
    <text evidence="1 3">Belongs to the Cu-Zn superoxide dismutase family.</text>
</comment>
<keyword evidence="3" id="KW-0479">Metal-binding</keyword>
<dbReference type="PANTHER" id="PTHR10003">
    <property type="entry name" value="SUPEROXIDE DISMUTASE CU-ZN -RELATED"/>
    <property type="match status" value="1"/>
</dbReference>
<dbReference type="STRING" id="1547283.A9C19_03365"/>
<keyword evidence="3" id="KW-0186">Copper</keyword>
<dbReference type="OrthoDB" id="9792957at2"/>
<dbReference type="Pfam" id="PF00080">
    <property type="entry name" value="Sod_Cu"/>
    <property type="match status" value="1"/>
</dbReference>
<protein>
    <recommendedName>
        <fullName evidence="3">Superoxide dismutase [Cu-Zn]</fullName>
        <ecNumber evidence="3">1.15.1.1</ecNumber>
    </recommendedName>
</protein>
<comment type="cofactor">
    <cofactor evidence="3">
        <name>Cu cation</name>
        <dbReference type="ChEBI" id="CHEBI:23378"/>
    </cofactor>
    <text evidence="3">Binds 1 copper ion per subunit.</text>
</comment>
<comment type="cofactor">
    <cofactor evidence="3">
        <name>Zn(2+)</name>
        <dbReference type="ChEBI" id="CHEBI:29105"/>
    </cofactor>
    <text evidence="3">Binds 1 zinc ion per subunit.</text>
</comment>
<dbReference type="Proteomes" id="UP000181936">
    <property type="component" value="Chromosome"/>
</dbReference>
<dbReference type="InterPro" id="IPR001424">
    <property type="entry name" value="SOD_Cu_Zn_dom"/>
</dbReference>
<keyword evidence="3" id="KW-0560">Oxidoreductase</keyword>
<accession>A0A1L3MNG0</accession>
<dbReference type="PROSITE" id="PS51257">
    <property type="entry name" value="PROKAR_LIPOPROTEIN"/>
    <property type="match status" value="1"/>
</dbReference>
<dbReference type="PROSITE" id="PS00332">
    <property type="entry name" value="SOD_CU_ZN_2"/>
    <property type="match status" value="1"/>
</dbReference>
<feature type="region of interest" description="Disordered" evidence="4">
    <location>
        <begin position="150"/>
        <end position="188"/>
    </location>
</feature>
<gene>
    <name evidence="6" type="ORF">A9C19_03365</name>
</gene>
<dbReference type="EC" id="1.15.1.1" evidence="3"/>
<dbReference type="InterPro" id="IPR018152">
    <property type="entry name" value="SOD_Cu/Zn_BS"/>
</dbReference>
<feature type="domain" description="Superoxide dismutase copper/zinc binding" evidence="5">
    <location>
        <begin position="39"/>
        <end position="169"/>
    </location>
</feature>
<dbReference type="GO" id="GO:0005507">
    <property type="term" value="F:copper ion binding"/>
    <property type="evidence" value="ECO:0007669"/>
    <property type="project" value="InterPro"/>
</dbReference>
<evidence type="ECO:0000313" key="7">
    <source>
        <dbReference type="Proteomes" id="UP000181936"/>
    </source>
</evidence>
<evidence type="ECO:0000256" key="4">
    <source>
        <dbReference type="SAM" id="MobiDB-lite"/>
    </source>
</evidence>
<dbReference type="AlphaFoldDB" id="A0A1L3MNG0"/>
<evidence type="ECO:0000259" key="5">
    <source>
        <dbReference type="Pfam" id="PF00080"/>
    </source>
</evidence>
<dbReference type="SUPFAM" id="SSF49329">
    <property type="entry name" value="Cu,Zn superoxide dismutase-like"/>
    <property type="match status" value="1"/>
</dbReference>
<keyword evidence="3" id="KW-0862">Zinc</keyword>
<evidence type="ECO:0000256" key="1">
    <source>
        <dbReference type="ARBA" id="ARBA00010457"/>
    </source>
</evidence>
<comment type="function">
    <text evidence="2">Destroys radicals which are normally produced within the cells and which are toxic to biological systems. May play a role in favoring mycobacterial survival in phagocytes.</text>
</comment>
<evidence type="ECO:0000256" key="3">
    <source>
        <dbReference type="RuleBase" id="RU000393"/>
    </source>
</evidence>
<reference evidence="6 7" key="1">
    <citation type="journal article" date="2016" name="Sci. Rep.">
        <title>Complete genome sequence and transcriptomic analysis of a novel marine strain Bacillus weihaiensis reveals the mechanism of brown algae degradation.</title>
        <authorList>
            <person name="Zhu Y."/>
            <person name="Chen P."/>
            <person name="Bao Y."/>
            <person name="Men Y."/>
            <person name="Zeng Y."/>
            <person name="Yang J."/>
            <person name="Sun J."/>
            <person name="Sun Y."/>
        </authorList>
    </citation>
    <scope>NUCLEOTIDE SEQUENCE [LARGE SCALE GENOMIC DNA]</scope>
    <source>
        <strain evidence="6 7">Alg07</strain>
    </source>
</reference>
<name>A0A1L3MNG0_9BACI</name>
<dbReference type="CDD" id="cd00305">
    <property type="entry name" value="Cu-Zn_Superoxide_Dismutase"/>
    <property type="match status" value="1"/>
</dbReference>
<evidence type="ECO:0000313" key="6">
    <source>
        <dbReference type="EMBL" id="APH03876.1"/>
    </source>
</evidence>
<dbReference type="Gene3D" id="2.60.40.200">
    <property type="entry name" value="Superoxide dismutase, copper/zinc binding domain"/>
    <property type="match status" value="1"/>
</dbReference>
<sequence>MKRTWVFFLVISFMLSGCMEEEITKMDVEMFNASGDSLGTIKIGEQAEGLELEVLLEGLPEGEHGLHIHENATCEPPDFKSAGNHFNPDEAMHGLLHPEGAHAGDLPNIIVEGGKADAQLMAPQLTLKDGKKNSLLRNEGTTIIITEMKDDGMTQPSGDSGNRIACGEITEKEAKREEKKEVTPAEEE</sequence>
<dbReference type="InterPro" id="IPR036423">
    <property type="entry name" value="SOD-like_Cu/Zn_dom_sf"/>
</dbReference>
<organism evidence="6 7">
    <name type="scientific">Bacillus weihaiensis</name>
    <dbReference type="NCBI Taxonomy" id="1547283"/>
    <lineage>
        <taxon>Bacteria</taxon>
        <taxon>Bacillati</taxon>
        <taxon>Bacillota</taxon>
        <taxon>Bacilli</taxon>
        <taxon>Bacillales</taxon>
        <taxon>Bacillaceae</taxon>
        <taxon>Bacillus</taxon>
    </lineage>
</organism>
<comment type="catalytic activity">
    <reaction evidence="3">
        <text>2 superoxide + 2 H(+) = H2O2 + O2</text>
        <dbReference type="Rhea" id="RHEA:20696"/>
        <dbReference type="ChEBI" id="CHEBI:15378"/>
        <dbReference type="ChEBI" id="CHEBI:15379"/>
        <dbReference type="ChEBI" id="CHEBI:16240"/>
        <dbReference type="ChEBI" id="CHEBI:18421"/>
        <dbReference type="EC" id="1.15.1.1"/>
    </reaction>
</comment>